<dbReference type="AlphaFoldDB" id="A0A1Y6CJ12"/>
<name>A0A1Y6CJ12_9BACT</name>
<dbReference type="EMBL" id="FWZT01000024">
    <property type="protein sequence ID" value="SMF68980.1"/>
    <property type="molecule type" value="Genomic_DNA"/>
</dbReference>
<sequence>MAKNQLKQTLSQYKVIILADSDTSARMLGDTFGNRGASHQSFTDIEEARDAVRTQPVDVFLCMEKGFNREDIIHLVEDARAVRPGPRIIWTIGGEIVPLADGVTPYPFKPSDLLKPVFFSLKIDEELYASA</sequence>
<reference evidence="2" key="1">
    <citation type="submission" date="2017-04" db="EMBL/GenBank/DDBJ databases">
        <authorList>
            <person name="Varghese N."/>
            <person name="Submissions S."/>
        </authorList>
    </citation>
    <scope>NUCLEOTIDE SEQUENCE [LARGE SCALE GENOMIC DNA]</scope>
    <source>
        <strain evidence="2">RKEM611</strain>
    </source>
</reference>
<proteinExistence type="predicted"/>
<accession>A0A1Y6CJ12</accession>
<evidence type="ECO:0000313" key="2">
    <source>
        <dbReference type="Proteomes" id="UP000192907"/>
    </source>
</evidence>
<organism evidence="1 2">
    <name type="scientific">Pseudobacteriovorax antillogorgiicola</name>
    <dbReference type="NCBI Taxonomy" id="1513793"/>
    <lineage>
        <taxon>Bacteria</taxon>
        <taxon>Pseudomonadati</taxon>
        <taxon>Bdellovibrionota</taxon>
        <taxon>Oligoflexia</taxon>
        <taxon>Oligoflexales</taxon>
        <taxon>Pseudobacteriovoracaceae</taxon>
        <taxon>Pseudobacteriovorax</taxon>
    </lineage>
</organism>
<dbReference type="STRING" id="1513793.SAMN06296036_12483"/>
<dbReference type="RefSeq" id="WP_132323937.1">
    <property type="nucleotide sequence ID" value="NZ_FWZT01000024.1"/>
</dbReference>
<keyword evidence="2" id="KW-1185">Reference proteome</keyword>
<dbReference type="Gene3D" id="3.40.50.2300">
    <property type="match status" value="1"/>
</dbReference>
<evidence type="ECO:0000313" key="1">
    <source>
        <dbReference type="EMBL" id="SMF68980.1"/>
    </source>
</evidence>
<gene>
    <name evidence="1" type="ORF">SAMN06296036_12483</name>
</gene>
<protein>
    <recommendedName>
        <fullName evidence="3">Response regulatory domain-containing protein</fullName>
    </recommendedName>
</protein>
<evidence type="ECO:0008006" key="3">
    <source>
        <dbReference type="Google" id="ProtNLM"/>
    </source>
</evidence>
<dbReference type="Proteomes" id="UP000192907">
    <property type="component" value="Unassembled WGS sequence"/>
</dbReference>